<dbReference type="GO" id="GO:0051301">
    <property type="term" value="P:cell division"/>
    <property type="evidence" value="ECO:0007669"/>
    <property type="project" value="UniProtKB-KW"/>
</dbReference>
<evidence type="ECO:0000313" key="6">
    <source>
        <dbReference type="Proteomes" id="UP000033616"/>
    </source>
</evidence>
<dbReference type="EMBL" id="LANP01000010">
    <property type="protein sequence ID" value="KJV56354.1"/>
    <property type="molecule type" value="Genomic_DNA"/>
</dbReference>
<dbReference type="SUPFAM" id="SSF82171">
    <property type="entry name" value="DPP6 N-terminal domain-like"/>
    <property type="match status" value="1"/>
</dbReference>
<evidence type="ECO:0000256" key="3">
    <source>
        <dbReference type="ARBA" id="ARBA00023306"/>
    </source>
</evidence>
<dbReference type="PATRIC" id="fig|1359168.3.peg.1261"/>
<accession>A0A0F3MP35</accession>
<dbReference type="PANTHER" id="PTHR36842:SF1">
    <property type="entry name" value="PROTEIN TOLB"/>
    <property type="match status" value="1"/>
</dbReference>
<evidence type="ECO:0000256" key="1">
    <source>
        <dbReference type="ARBA" id="ARBA00009820"/>
    </source>
</evidence>
<proteinExistence type="inferred from homology"/>
<reference evidence="5 6" key="1">
    <citation type="submission" date="2015-02" db="EMBL/GenBank/DDBJ databases">
        <title>Genome Sequencing of Rickettsiales.</title>
        <authorList>
            <person name="Daugherty S.C."/>
            <person name="Su Q."/>
            <person name="Abolude K."/>
            <person name="Beier-Sexton M."/>
            <person name="Carlyon J.A."/>
            <person name="Carter R."/>
            <person name="Day N.P."/>
            <person name="Dumler S.J."/>
            <person name="Dyachenko V."/>
            <person name="Godinez A."/>
            <person name="Kurtti T.J."/>
            <person name="Lichay M."/>
            <person name="Mullins K.E."/>
            <person name="Ott S."/>
            <person name="Pappas-Brown V."/>
            <person name="Paris D.H."/>
            <person name="Patel P."/>
            <person name="Richards A.L."/>
            <person name="Sadzewicz L."/>
            <person name="Sears K."/>
            <person name="Seidman D."/>
            <person name="Sengamalay N."/>
            <person name="Stenos J."/>
            <person name="Tallon L.J."/>
            <person name="Vincent G."/>
            <person name="Fraser C.M."/>
            <person name="Munderloh U."/>
            <person name="Dunning-Hotopp J.C."/>
        </authorList>
    </citation>
    <scope>NUCLEOTIDE SEQUENCE [LARGE SCALE GENOMIC DNA]</scope>
    <source>
        <strain evidence="5 6">Fuller</strain>
    </source>
</reference>
<keyword evidence="6" id="KW-1185">Reference proteome</keyword>
<dbReference type="Proteomes" id="UP000033616">
    <property type="component" value="Unassembled WGS sequence"/>
</dbReference>
<feature type="compositionally biased region" description="Polar residues" evidence="4">
    <location>
        <begin position="7"/>
        <end position="22"/>
    </location>
</feature>
<organism evidence="5 6">
    <name type="scientific">Orientia chuto str. Dubai</name>
    <dbReference type="NCBI Taxonomy" id="1359168"/>
    <lineage>
        <taxon>Bacteria</taxon>
        <taxon>Pseudomonadati</taxon>
        <taxon>Pseudomonadota</taxon>
        <taxon>Alphaproteobacteria</taxon>
        <taxon>Rickettsiales</taxon>
        <taxon>Rickettsiaceae</taxon>
        <taxon>Rickettsieae</taxon>
        <taxon>Orientia</taxon>
    </lineage>
</organism>
<evidence type="ECO:0000256" key="2">
    <source>
        <dbReference type="ARBA" id="ARBA00022618"/>
    </source>
</evidence>
<comment type="caution">
    <text evidence="5">The sequence shown here is derived from an EMBL/GenBank/DDBJ whole genome shotgun (WGS) entry which is preliminary data.</text>
</comment>
<protein>
    <submittedName>
        <fullName evidence="5">WD40-like Beta Propeller Repeat family protein</fullName>
    </submittedName>
</protein>
<evidence type="ECO:0000256" key="4">
    <source>
        <dbReference type="SAM" id="MobiDB-lite"/>
    </source>
</evidence>
<feature type="region of interest" description="Disordered" evidence="4">
    <location>
        <begin position="1"/>
        <end position="24"/>
    </location>
</feature>
<comment type="similarity">
    <text evidence="1">Belongs to the TolB family.</text>
</comment>
<dbReference type="STRING" id="1359168.OCHUTO_0490"/>
<dbReference type="InterPro" id="IPR011659">
    <property type="entry name" value="WD40"/>
</dbReference>
<sequence length="158" mass="17115">MTGKVKQLTNGQSINTSPSYSPDGTKIAFVSDRNGSAQIYVMSAQGNNVKRITSQPGSHTTPAWSPINNYIAFTKNEAGEFSIGIIKEDGSNKRIITTGNLVEGPSWAPNGKTIIFSRTYKATKSTPAKAKLYSIDYTGYNECKINTPNNASDPNWSN</sequence>
<dbReference type="AlphaFoldDB" id="A0A0F3MP35"/>
<dbReference type="InterPro" id="IPR011042">
    <property type="entry name" value="6-blade_b-propeller_TolB-like"/>
</dbReference>
<dbReference type="Pfam" id="PF07676">
    <property type="entry name" value="PD40"/>
    <property type="match status" value="3"/>
</dbReference>
<dbReference type="Gene3D" id="2.120.10.30">
    <property type="entry name" value="TolB, C-terminal domain"/>
    <property type="match status" value="1"/>
</dbReference>
<name>A0A0F3MP35_9RICK</name>
<gene>
    <name evidence="5" type="ORF">OCHUTO_0490</name>
</gene>
<evidence type="ECO:0000313" key="5">
    <source>
        <dbReference type="EMBL" id="KJV56354.1"/>
    </source>
</evidence>
<keyword evidence="2" id="KW-0132">Cell division</keyword>
<dbReference type="PANTHER" id="PTHR36842">
    <property type="entry name" value="PROTEIN TOLB HOMOLOG"/>
    <property type="match status" value="1"/>
</dbReference>
<keyword evidence="3" id="KW-0131">Cell cycle</keyword>